<dbReference type="Gene3D" id="1.20.120.160">
    <property type="entry name" value="HPT domain"/>
    <property type="match status" value="1"/>
</dbReference>
<evidence type="ECO:0000259" key="9">
    <source>
        <dbReference type="PROSITE" id="PS50894"/>
    </source>
</evidence>
<dbReference type="SUPFAM" id="SSF50341">
    <property type="entry name" value="CheW-like"/>
    <property type="match status" value="2"/>
</dbReference>
<dbReference type="GO" id="GO:0005737">
    <property type="term" value="C:cytoplasm"/>
    <property type="evidence" value="ECO:0007669"/>
    <property type="project" value="InterPro"/>
</dbReference>
<proteinExistence type="predicted"/>
<dbReference type="CDD" id="cd00088">
    <property type="entry name" value="HPT"/>
    <property type="match status" value="1"/>
</dbReference>
<evidence type="ECO:0000256" key="4">
    <source>
        <dbReference type="ARBA" id="ARBA00022679"/>
    </source>
</evidence>
<dbReference type="HOGENOM" id="CLU_000650_5_2_0"/>
<dbReference type="RefSeq" id="WP_015247072.1">
    <property type="nucleotide sequence ID" value="NC_019892.1"/>
</dbReference>
<dbReference type="eggNOG" id="COG0643">
    <property type="taxonomic scope" value="Bacteria"/>
</dbReference>
<dbReference type="SUPFAM" id="SSF55874">
    <property type="entry name" value="ATPase domain of HSP90 chaperone/DNA topoisomerase II/histidine kinase"/>
    <property type="match status" value="1"/>
</dbReference>
<dbReference type="InterPro" id="IPR002545">
    <property type="entry name" value="CheW-lke_dom"/>
</dbReference>
<dbReference type="SMART" id="SM00387">
    <property type="entry name" value="HATPase_c"/>
    <property type="match status" value="1"/>
</dbReference>
<keyword evidence="11" id="KW-1185">Reference proteome</keyword>
<dbReference type="PRINTS" id="PR00344">
    <property type="entry name" value="BCTRLSENSOR"/>
</dbReference>
<evidence type="ECO:0000256" key="5">
    <source>
        <dbReference type="ARBA" id="ARBA00022777"/>
    </source>
</evidence>
<feature type="domain" description="CheW-like" evidence="8">
    <location>
        <begin position="411"/>
        <end position="551"/>
    </location>
</feature>
<evidence type="ECO:0000256" key="6">
    <source>
        <dbReference type="PROSITE-ProRule" id="PRU00110"/>
    </source>
</evidence>
<dbReference type="EMBL" id="CP003364">
    <property type="protein sequence ID" value="AGA27933.1"/>
    <property type="molecule type" value="Genomic_DNA"/>
</dbReference>
<dbReference type="SUPFAM" id="SSF47384">
    <property type="entry name" value="Homodimeric domain of signal transducing histidine kinase"/>
    <property type="match status" value="1"/>
</dbReference>
<keyword evidence="3 6" id="KW-0597">Phosphoprotein</keyword>
<dbReference type="CDD" id="cd00731">
    <property type="entry name" value="CheA_reg"/>
    <property type="match status" value="1"/>
</dbReference>
<dbReference type="FunFam" id="3.30.565.10:FF:000016">
    <property type="entry name" value="Chemotaxis protein CheA, putative"/>
    <property type="match status" value="1"/>
</dbReference>
<evidence type="ECO:0000313" key="11">
    <source>
        <dbReference type="Proteomes" id="UP000010798"/>
    </source>
</evidence>
<dbReference type="STRING" id="886293.Sinac_3689"/>
<dbReference type="Gene3D" id="1.10.287.560">
    <property type="entry name" value="Histidine kinase CheA-like, homodimeric domain"/>
    <property type="match status" value="1"/>
</dbReference>
<reference evidence="10 11" key="1">
    <citation type="submission" date="2012-02" db="EMBL/GenBank/DDBJ databases">
        <title>Complete sequence of chromosome of Singulisphaera acidiphila DSM 18658.</title>
        <authorList>
            <consortium name="US DOE Joint Genome Institute (JGI-PGF)"/>
            <person name="Lucas S."/>
            <person name="Copeland A."/>
            <person name="Lapidus A."/>
            <person name="Glavina del Rio T."/>
            <person name="Dalin E."/>
            <person name="Tice H."/>
            <person name="Bruce D."/>
            <person name="Goodwin L."/>
            <person name="Pitluck S."/>
            <person name="Peters L."/>
            <person name="Ovchinnikova G."/>
            <person name="Chertkov O."/>
            <person name="Kyrpides N."/>
            <person name="Mavromatis K."/>
            <person name="Ivanova N."/>
            <person name="Brettin T."/>
            <person name="Detter J.C."/>
            <person name="Han C."/>
            <person name="Larimer F."/>
            <person name="Land M."/>
            <person name="Hauser L."/>
            <person name="Markowitz V."/>
            <person name="Cheng J.-F."/>
            <person name="Hugenholtz P."/>
            <person name="Woyke T."/>
            <person name="Wu D."/>
            <person name="Tindall B."/>
            <person name="Pomrenke H."/>
            <person name="Brambilla E."/>
            <person name="Klenk H.-P."/>
            <person name="Eisen J.A."/>
        </authorList>
    </citation>
    <scope>NUCLEOTIDE SEQUENCE [LARGE SCALE GENOMIC DNA]</scope>
    <source>
        <strain evidence="11">ATCC BAA-1392 / DSM 18658 / VKM B-2454 / MOB10</strain>
    </source>
</reference>
<dbReference type="AlphaFoldDB" id="L0DGK4"/>
<accession>L0DGK4</accession>
<evidence type="ECO:0000256" key="3">
    <source>
        <dbReference type="ARBA" id="ARBA00022553"/>
    </source>
</evidence>
<comment type="catalytic activity">
    <reaction evidence="1">
        <text>ATP + protein L-histidine = ADP + protein N-phospho-L-histidine.</text>
        <dbReference type="EC" id="2.7.13.3"/>
    </reaction>
</comment>
<dbReference type="EC" id="2.7.13.3" evidence="2"/>
<dbReference type="Pfam" id="PF01627">
    <property type="entry name" value="Hpt"/>
    <property type="match status" value="1"/>
</dbReference>
<dbReference type="SMART" id="SM00073">
    <property type="entry name" value="HPT"/>
    <property type="match status" value="1"/>
</dbReference>
<dbReference type="InterPro" id="IPR036097">
    <property type="entry name" value="HisK_dim/P_sf"/>
</dbReference>
<dbReference type="eggNOG" id="COG2198">
    <property type="taxonomic scope" value="Bacteria"/>
</dbReference>
<dbReference type="InterPro" id="IPR004358">
    <property type="entry name" value="Sig_transdc_His_kin-like_C"/>
</dbReference>
<evidence type="ECO:0000256" key="1">
    <source>
        <dbReference type="ARBA" id="ARBA00000085"/>
    </source>
</evidence>
<dbReference type="InterPro" id="IPR036061">
    <property type="entry name" value="CheW-like_dom_sf"/>
</dbReference>
<dbReference type="Pfam" id="PF02518">
    <property type="entry name" value="HATPase_c"/>
    <property type="match status" value="1"/>
</dbReference>
<dbReference type="Pfam" id="PF01584">
    <property type="entry name" value="CheW"/>
    <property type="match status" value="2"/>
</dbReference>
<dbReference type="PROSITE" id="PS50109">
    <property type="entry name" value="HIS_KIN"/>
    <property type="match status" value="1"/>
</dbReference>
<name>L0DGK4_SINAD</name>
<dbReference type="InterPro" id="IPR036641">
    <property type="entry name" value="HPT_dom_sf"/>
</dbReference>
<keyword evidence="5 10" id="KW-0418">Kinase</keyword>
<dbReference type="Proteomes" id="UP000010798">
    <property type="component" value="Chromosome"/>
</dbReference>
<sequence length="725" mass="77765">MSDLDGSLGEFLDETYENLGQLDLDFVAIEANPHDRSNLLGIARTLHTLKGTCGFFGFTKLEELAHAGEDLLHKLRASALNPDAAFIGSMLALVDAIRRILAHIEREGEEGNDDNSALIARLTTQELGARPRGDGGAPLPKERLGLDETDLREIRAGEPSISTVRIGIGLLDRLMDMSGELVLARNQLMQYAATSDDPRLLGSLGRMSQITTELQGSVMKARMQPIGTVWDRIPRVVRDLAQSCGKRVRIEFEGRGTELDRTILEAIKDPLTHAVRNAVDHGIETPEERQAVGKRVEGCLRLRAAHESGGVQIEICDDGAGIDPERVRRQALKHGLLPREKLDRLGDRELLQLLFLPGFSTTERITSVSGRGVGMDVVKANVERIGGSVEISSLIGVGTTLVITLPLTLAVIPSLIVGEGNDRYAIPQVAIRELVRIEESRAGGEVETFHGAHVFRLRGTLLPLVELGRALAGPGGRLTSGLGALNIAVLQTDGADYGLVVDQFHDIEEIVVKPLGKHLKEVELFSGATILGDGTLALILDVPGLAREVGIAAKANHRASNLPASSNSGAGGEAATTLLLFELGGGRRMAVPIDLVARLEEKPASAVERADGQEVLLHDGRLIPLIRPDGAPVMTEVAVSGAEVLKIIVCHAGDRWLGLAVDAIHDIVRTTLRVHHSERREGILGAAVIEGRTTDLLDLPGLIRAVDPLFFATPALVPTLPMAEA</sequence>
<dbReference type="PROSITE" id="PS50894">
    <property type="entry name" value="HPT"/>
    <property type="match status" value="1"/>
</dbReference>
<dbReference type="InterPro" id="IPR003594">
    <property type="entry name" value="HATPase_dom"/>
</dbReference>
<dbReference type="SMART" id="SM00260">
    <property type="entry name" value="CheW"/>
    <property type="match status" value="2"/>
</dbReference>
<dbReference type="Gene3D" id="2.30.30.40">
    <property type="entry name" value="SH3 Domains"/>
    <property type="match status" value="1"/>
</dbReference>
<dbReference type="OrthoDB" id="9803176at2"/>
<dbReference type="InterPro" id="IPR036890">
    <property type="entry name" value="HATPase_C_sf"/>
</dbReference>
<dbReference type="KEGG" id="saci:Sinac_3689"/>
<feature type="domain" description="HPt" evidence="9">
    <location>
        <begin position="1"/>
        <end position="104"/>
    </location>
</feature>
<dbReference type="InterPro" id="IPR004105">
    <property type="entry name" value="CheA-like_dim"/>
</dbReference>
<evidence type="ECO:0000259" key="8">
    <source>
        <dbReference type="PROSITE" id="PS50851"/>
    </source>
</evidence>
<dbReference type="PROSITE" id="PS50851">
    <property type="entry name" value="CHEW"/>
    <property type="match status" value="2"/>
</dbReference>
<dbReference type="Gene3D" id="3.30.565.10">
    <property type="entry name" value="Histidine kinase-like ATPase, C-terminal domain"/>
    <property type="match status" value="1"/>
</dbReference>
<keyword evidence="4" id="KW-0808">Transferase</keyword>
<dbReference type="InterPro" id="IPR037006">
    <property type="entry name" value="CheA-like_homodim_sf"/>
</dbReference>
<evidence type="ECO:0000259" key="7">
    <source>
        <dbReference type="PROSITE" id="PS50109"/>
    </source>
</evidence>
<dbReference type="SUPFAM" id="SSF47226">
    <property type="entry name" value="Histidine-containing phosphotransfer domain, HPT domain"/>
    <property type="match status" value="1"/>
</dbReference>
<gene>
    <name evidence="10" type="ordered locus">Sinac_3689</name>
</gene>
<evidence type="ECO:0000313" key="10">
    <source>
        <dbReference type="EMBL" id="AGA27933.1"/>
    </source>
</evidence>
<protein>
    <recommendedName>
        <fullName evidence="2">histidine kinase</fullName>
        <ecNumber evidence="2">2.7.13.3</ecNumber>
    </recommendedName>
</protein>
<dbReference type="InterPro" id="IPR051315">
    <property type="entry name" value="Bact_Chemotaxis_CheA"/>
</dbReference>
<dbReference type="PANTHER" id="PTHR43395">
    <property type="entry name" value="SENSOR HISTIDINE KINASE CHEA"/>
    <property type="match status" value="1"/>
</dbReference>
<feature type="modified residue" description="Phosphohistidine" evidence="6">
    <location>
        <position position="47"/>
    </location>
</feature>
<dbReference type="PANTHER" id="PTHR43395:SF1">
    <property type="entry name" value="CHEMOTAXIS PROTEIN CHEA"/>
    <property type="match status" value="1"/>
</dbReference>
<dbReference type="GO" id="GO:0006935">
    <property type="term" value="P:chemotaxis"/>
    <property type="evidence" value="ECO:0007669"/>
    <property type="project" value="InterPro"/>
</dbReference>
<feature type="domain" description="Histidine kinase" evidence="7">
    <location>
        <begin position="199"/>
        <end position="409"/>
    </location>
</feature>
<dbReference type="Pfam" id="PF02895">
    <property type="entry name" value="H-kinase_dim"/>
    <property type="match status" value="1"/>
</dbReference>
<dbReference type="InterPro" id="IPR005467">
    <property type="entry name" value="His_kinase_dom"/>
</dbReference>
<dbReference type="InterPro" id="IPR008207">
    <property type="entry name" value="Sig_transdc_His_kin_Hpt_dom"/>
</dbReference>
<feature type="domain" description="CheW-like" evidence="8">
    <location>
        <begin position="575"/>
        <end position="708"/>
    </location>
</feature>
<dbReference type="GO" id="GO:0000155">
    <property type="term" value="F:phosphorelay sensor kinase activity"/>
    <property type="evidence" value="ECO:0007669"/>
    <property type="project" value="InterPro"/>
</dbReference>
<evidence type="ECO:0000256" key="2">
    <source>
        <dbReference type="ARBA" id="ARBA00012438"/>
    </source>
</evidence>
<dbReference type="SMART" id="SM01231">
    <property type="entry name" value="H-kinase_dim"/>
    <property type="match status" value="1"/>
</dbReference>
<organism evidence="10 11">
    <name type="scientific">Singulisphaera acidiphila (strain ATCC BAA-1392 / DSM 18658 / VKM B-2454 / MOB10)</name>
    <dbReference type="NCBI Taxonomy" id="886293"/>
    <lineage>
        <taxon>Bacteria</taxon>
        <taxon>Pseudomonadati</taxon>
        <taxon>Planctomycetota</taxon>
        <taxon>Planctomycetia</taxon>
        <taxon>Isosphaerales</taxon>
        <taxon>Isosphaeraceae</taxon>
        <taxon>Singulisphaera</taxon>
    </lineage>
</organism>